<proteinExistence type="predicted"/>
<evidence type="ECO:0000313" key="3">
    <source>
        <dbReference type="Proteomes" id="UP000767854"/>
    </source>
</evidence>
<feature type="transmembrane region" description="Helical" evidence="1">
    <location>
        <begin position="49"/>
        <end position="67"/>
    </location>
</feature>
<keyword evidence="1" id="KW-0812">Transmembrane</keyword>
<keyword evidence="3" id="KW-1185">Reference proteome</keyword>
<keyword evidence="1" id="KW-0472">Membrane</keyword>
<name>A0ABS2MN29_9FIRM</name>
<evidence type="ECO:0000256" key="1">
    <source>
        <dbReference type="SAM" id="Phobius"/>
    </source>
</evidence>
<dbReference type="EMBL" id="JAFBDT010000001">
    <property type="protein sequence ID" value="MBM7560793.1"/>
    <property type="molecule type" value="Genomic_DNA"/>
</dbReference>
<organism evidence="2 3">
    <name type="scientific">Fusibacter tunisiensis</name>
    <dbReference type="NCBI Taxonomy" id="1008308"/>
    <lineage>
        <taxon>Bacteria</taxon>
        <taxon>Bacillati</taxon>
        <taxon>Bacillota</taxon>
        <taxon>Clostridia</taxon>
        <taxon>Eubacteriales</taxon>
        <taxon>Eubacteriales Family XII. Incertae Sedis</taxon>
        <taxon>Fusibacter</taxon>
    </lineage>
</organism>
<gene>
    <name evidence="2" type="ORF">JOC49_000302</name>
</gene>
<feature type="transmembrane region" description="Helical" evidence="1">
    <location>
        <begin position="6"/>
        <end position="23"/>
    </location>
</feature>
<sequence>MNGWALLGILMVVYAAFVVYIALKKPTKIWEMAKIKLFIRVLGEKGTEIFFIVFAAIVGAAGIWLIIR</sequence>
<dbReference type="RefSeq" id="WP_204661471.1">
    <property type="nucleotide sequence ID" value="NZ_JAFBDT010000001.1"/>
</dbReference>
<protein>
    <submittedName>
        <fullName evidence="2">Uncharacterized protein</fullName>
    </submittedName>
</protein>
<accession>A0ABS2MN29</accession>
<comment type="caution">
    <text evidence="2">The sequence shown here is derived from an EMBL/GenBank/DDBJ whole genome shotgun (WGS) entry which is preliminary data.</text>
</comment>
<evidence type="ECO:0000313" key="2">
    <source>
        <dbReference type="EMBL" id="MBM7560793.1"/>
    </source>
</evidence>
<keyword evidence="1" id="KW-1133">Transmembrane helix</keyword>
<dbReference type="Proteomes" id="UP000767854">
    <property type="component" value="Unassembled WGS sequence"/>
</dbReference>
<reference evidence="2 3" key="1">
    <citation type="submission" date="2021-01" db="EMBL/GenBank/DDBJ databases">
        <title>Genomic Encyclopedia of Type Strains, Phase IV (KMG-IV): sequencing the most valuable type-strain genomes for metagenomic binning, comparative biology and taxonomic classification.</title>
        <authorList>
            <person name="Goeker M."/>
        </authorList>
    </citation>
    <scope>NUCLEOTIDE SEQUENCE [LARGE SCALE GENOMIC DNA]</scope>
    <source>
        <strain evidence="2 3">DSM 24436</strain>
    </source>
</reference>